<name>A0A6J0IX87_9PASS</name>
<protein>
    <submittedName>
        <fullName evidence="9">Uncharacterized protein LOC108507640</fullName>
    </submittedName>
</protein>
<feature type="compositionally biased region" description="Polar residues" evidence="4">
    <location>
        <begin position="401"/>
        <end position="410"/>
    </location>
</feature>
<evidence type="ECO:0000256" key="5">
    <source>
        <dbReference type="SAM" id="Phobius"/>
    </source>
</evidence>
<dbReference type="InterPro" id="IPR013783">
    <property type="entry name" value="Ig-like_fold"/>
</dbReference>
<dbReference type="InterPro" id="IPR013106">
    <property type="entry name" value="Ig_V-set"/>
</dbReference>
<evidence type="ECO:0000256" key="1">
    <source>
        <dbReference type="ARBA" id="ARBA00022729"/>
    </source>
</evidence>
<evidence type="ECO:0000256" key="3">
    <source>
        <dbReference type="ARBA" id="ARBA00023319"/>
    </source>
</evidence>
<feature type="domain" description="Ig-like" evidence="7">
    <location>
        <begin position="14"/>
        <end position="115"/>
    </location>
</feature>
<evidence type="ECO:0000256" key="6">
    <source>
        <dbReference type="SAM" id="SignalP"/>
    </source>
</evidence>
<dbReference type="InterPro" id="IPR036179">
    <property type="entry name" value="Ig-like_dom_sf"/>
</dbReference>
<evidence type="ECO:0000256" key="4">
    <source>
        <dbReference type="SAM" id="MobiDB-lite"/>
    </source>
</evidence>
<feature type="compositionally biased region" description="Basic and acidic residues" evidence="4">
    <location>
        <begin position="411"/>
        <end position="423"/>
    </location>
</feature>
<dbReference type="AlphaFoldDB" id="A0A6J0IX87"/>
<feature type="region of interest" description="Disordered" evidence="4">
    <location>
        <begin position="393"/>
        <end position="456"/>
    </location>
</feature>
<gene>
    <name evidence="9" type="primary">LOC108507640</name>
</gene>
<evidence type="ECO:0000259" key="7">
    <source>
        <dbReference type="PROSITE" id="PS50835"/>
    </source>
</evidence>
<dbReference type="PROSITE" id="PS50835">
    <property type="entry name" value="IG_LIKE"/>
    <property type="match status" value="2"/>
</dbReference>
<feature type="transmembrane region" description="Helical" evidence="5">
    <location>
        <begin position="358"/>
        <end position="381"/>
    </location>
</feature>
<dbReference type="RefSeq" id="XP_017691278.1">
    <property type="nucleotide sequence ID" value="XM_017835789.1"/>
</dbReference>
<dbReference type="Gene3D" id="2.60.40.10">
    <property type="entry name" value="Immunoglobulins"/>
    <property type="match status" value="3"/>
</dbReference>
<keyword evidence="3" id="KW-0393">Immunoglobulin domain</keyword>
<dbReference type="Proteomes" id="UP000504624">
    <property type="component" value="Unplaced"/>
</dbReference>
<dbReference type="GO" id="GO:0009986">
    <property type="term" value="C:cell surface"/>
    <property type="evidence" value="ECO:0007669"/>
    <property type="project" value="TreeGrafter"/>
</dbReference>
<feature type="chain" id="PRO_5026811795" evidence="6">
    <location>
        <begin position="19"/>
        <end position="475"/>
    </location>
</feature>
<dbReference type="SMART" id="SM00409">
    <property type="entry name" value="IG"/>
    <property type="match status" value="3"/>
</dbReference>
<feature type="signal peptide" evidence="6">
    <location>
        <begin position="1"/>
        <end position="18"/>
    </location>
</feature>
<evidence type="ECO:0000313" key="8">
    <source>
        <dbReference type="Proteomes" id="UP000504624"/>
    </source>
</evidence>
<evidence type="ECO:0000313" key="9">
    <source>
        <dbReference type="RefSeq" id="XP_017691278.1"/>
    </source>
</evidence>
<dbReference type="Pfam" id="PF07686">
    <property type="entry name" value="V-set"/>
    <property type="match status" value="3"/>
</dbReference>
<evidence type="ECO:0000256" key="2">
    <source>
        <dbReference type="ARBA" id="ARBA00023157"/>
    </source>
</evidence>
<dbReference type="InterPro" id="IPR052314">
    <property type="entry name" value="Immune_rcpt_domain"/>
</dbReference>
<dbReference type="InterPro" id="IPR007110">
    <property type="entry name" value="Ig-like_dom"/>
</dbReference>
<proteinExistence type="predicted"/>
<dbReference type="GO" id="GO:0038023">
    <property type="term" value="F:signaling receptor activity"/>
    <property type="evidence" value="ECO:0007669"/>
    <property type="project" value="TreeGrafter"/>
</dbReference>
<keyword evidence="5" id="KW-0472">Membrane</keyword>
<dbReference type="SMART" id="SM00406">
    <property type="entry name" value="IGv"/>
    <property type="match status" value="3"/>
</dbReference>
<keyword evidence="5" id="KW-0812">Transmembrane</keyword>
<dbReference type="PANTHER" id="PTHR16423:SF6">
    <property type="entry name" value="TRIGGERING RECEPTOR EXPRESSED ON MYELOID CELLS 2-RELATED"/>
    <property type="match status" value="1"/>
</dbReference>
<feature type="compositionally biased region" description="Polar residues" evidence="4">
    <location>
        <begin position="336"/>
        <end position="350"/>
    </location>
</feature>
<dbReference type="CDD" id="cd05716">
    <property type="entry name" value="IgV_pIgR_like"/>
    <property type="match status" value="1"/>
</dbReference>
<organism evidence="8 9">
    <name type="scientific">Lepidothrix coronata</name>
    <name type="common">blue-crowned manakin</name>
    <dbReference type="NCBI Taxonomy" id="321398"/>
    <lineage>
        <taxon>Eukaryota</taxon>
        <taxon>Metazoa</taxon>
        <taxon>Chordata</taxon>
        <taxon>Craniata</taxon>
        <taxon>Vertebrata</taxon>
        <taxon>Euteleostomi</taxon>
        <taxon>Archelosauria</taxon>
        <taxon>Archosauria</taxon>
        <taxon>Dinosauria</taxon>
        <taxon>Saurischia</taxon>
        <taxon>Theropoda</taxon>
        <taxon>Coelurosauria</taxon>
        <taxon>Aves</taxon>
        <taxon>Neognathae</taxon>
        <taxon>Neoaves</taxon>
        <taxon>Telluraves</taxon>
        <taxon>Australaves</taxon>
        <taxon>Passeriformes</taxon>
        <taxon>Pipridae</taxon>
        <taxon>Lepidothrix</taxon>
    </lineage>
</organism>
<dbReference type="OrthoDB" id="8959642at2759"/>
<keyword evidence="8" id="KW-1185">Reference proteome</keyword>
<dbReference type="SUPFAM" id="SSF48726">
    <property type="entry name" value="Immunoglobulin"/>
    <property type="match status" value="3"/>
</dbReference>
<dbReference type="PANTHER" id="PTHR16423">
    <property type="entry name" value="TREM-LIKE TRANSCRIPT PROTEIN"/>
    <property type="match status" value="1"/>
</dbReference>
<dbReference type="GeneID" id="108507640"/>
<sequence length="475" mass="53247">MELRVLLLLLLCFPGLQAQAPPVEERRREGDTLYVQCPYKTSGSQWIRWCRLEDNRCYELWASTQYSSQTTDRITIKHYPTTKIVSVTMTDLKAEDSGTYACLSSSSSSPLKRISLNVFKEVLQWELDTLRVQCPRSIWGYSTTWCRREGQTECRVMASADSRSTRSNSKAPHNRTSLMYDHLSTLTVTMRRLQAQDTGTYWCALSSDRTRVMEVVLSVFKRTQQYTAKESSNISVQCQYKNTDYRTVSKAWCKEEAGTSCEILVTTNSGPSGNQRTSQDGRVRIQDNTQQGIVTITMEQLQAQDSGVYWCALRESSGLSRMEEVTLEVSKALSDTEGSSQATPLGNSPAPSSNVNTFILLSVVLSILLILALVTSVALCVRLKKLLERTGNRGAEDTYDNSEGTAQLGSTERRESSKDDSKGLKRNNLDLQSRPSSEGPLYCNIEPSQAHRKPQGENVEYAVIAFNQFPRNDAG</sequence>
<dbReference type="InterPro" id="IPR003599">
    <property type="entry name" value="Ig_sub"/>
</dbReference>
<keyword evidence="2" id="KW-1015">Disulfide bond</keyword>
<reference evidence="9" key="1">
    <citation type="submission" date="2025-08" db="UniProtKB">
        <authorList>
            <consortium name="RefSeq"/>
        </authorList>
    </citation>
    <scope>IDENTIFICATION</scope>
</reference>
<keyword evidence="5" id="KW-1133">Transmembrane helix</keyword>
<feature type="domain" description="Ig-like" evidence="7">
    <location>
        <begin position="210"/>
        <end position="326"/>
    </location>
</feature>
<accession>A0A6J0IX87</accession>
<feature type="region of interest" description="Disordered" evidence="4">
    <location>
        <begin position="331"/>
        <end position="350"/>
    </location>
</feature>
<keyword evidence="1 6" id="KW-0732">Signal</keyword>